<dbReference type="OrthoDB" id="278387at2"/>
<keyword evidence="1" id="KW-0812">Transmembrane</keyword>
<gene>
    <name evidence="3" type="ORF">Pla52o_18240</name>
</gene>
<dbReference type="Pfam" id="PF07811">
    <property type="entry name" value="TadE"/>
    <property type="match status" value="1"/>
</dbReference>
<evidence type="ECO:0000259" key="2">
    <source>
        <dbReference type="Pfam" id="PF07811"/>
    </source>
</evidence>
<dbReference type="EMBL" id="SJPT01000003">
    <property type="protein sequence ID" value="TWU23901.1"/>
    <property type="molecule type" value="Genomic_DNA"/>
</dbReference>
<evidence type="ECO:0000313" key="3">
    <source>
        <dbReference type="EMBL" id="TWU23901.1"/>
    </source>
</evidence>
<feature type="domain" description="TadE-like" evidence="2">
    <location>
        <begin position="26"/>
        <end position="68"/>
    </location>
</feature>
<dbReference type="Proteomes" id="UP000316304">
    <property type="component" value="Unassembled WGS sequence"/>
</dbReference>
<organism evidence="3 4">
    <name type="scientific">Novipirellula galeiformis</name>
    <dbReference type="NCBI Taxonomy" id="2528004"/>
    <lineage>
        <taxon>Bacteria</taxon>
        <taxon>Pseudomonadati</taxon>
        <taxon>Planctomycetota</taxon>
        <taxon>Planctomycetia</taxon>
        <taxon>Pirellulales</taxon>
        <taxon>Pirellulaceae</taxon>
        <taxon>Novipirellula</taxon>
    </lineage>
</organism>
<proteinExistence type="predicted"/>
<dbReference type="RefSeq" id="WP_146594188.1">
    <property type="nucleotide sequence ID" value="NZ_SJPT01000003.1"/>
</dbReference>
<accession>A0A5C6CKS1</accession>
<evidence type="ECO:0000256" key="1">
    <source>
        <dbReference type="SAM" id="Phobius"/>
    </source>
</evidence>
<dbReference type="AlphaFoldDB" id="A0A5C6CKS1"/>
<dbReference type="InterPro" id="IPR012495">
    <property type="entry name" value="TadE-like_dom"/>
</dbReference>
<protein>
    <submittedName>
        <fullName evidence="3">TadE-like protein</fullName>
    </submittedName>
</protein>
<reference evidence="3 4" key="1">
    <citation type="submission" date="2019-02" db="EMBL/GenBank/DDBJ databases">
        <title>Deep-cultivation of Planctomycetes and their phenomic and genomic characterization uncovers novel biology.</title>
        <authorList>
            <person name="Wiegand S."/>
            <person name="Jogler M."/>
            <person name="Boedeker C."/>
            <person name="Pinto D."/>
            <person name="Vollmers J."/>
            <person name="Rivas-Marin E."/>
            <person name="Kohn T."/>
            <person name="Peeters S.H."/>
            <person name="Heuer A."/>
            <person name="Rast P."/>
            <person name="Oberbeckmann S."/>
            <person name="Bunk B."/>
            <person name="Jeske O."/>
            <person name="Meyerdierks A."/>
            <person name="Storesund J.E."/>
            <person name="Kallscheuer N."/>
            <person name="Luecker S."/>
            <person name="Lage O.M."/>
            <person name="Pohl T."/>
            <person name="Merkel B.J."/>
            <person name="Hornburger P."/>
            <person name="Mueller R.-W."/>
            <person name="Bruemmer F."/>
            <person name="Labrenz M."/>
            <person name="Spormann A.M."/>
            <person name="Op Den Camp H."/>
            <person name="Overmann J."/>
            <person name="Amann R."/>
            <person name="Jetten M.S.M."/>
            <person name="Mascher T."/>
            <person name="Medema M.H."/>
            <person name="Devos D.P."/>
            <person name="Kaster A.-K."/>
            <person name="Ovreas L."/>
            <person name="Rohde M."/>
            <person name="Galperin M.Y."/>
            <person name="Jogler C."/>
        </authorList>
    </citation>
    <scope>NUCLEOTIDE SEQUENCE [LARGE SCALE GENOMIC DNA]</scope>
    <source>
        <strain evidence="3 4">Pla52o</strain>
    </source>
</reference>
<keyword evidence="4" id="KW-1185">Reference proteome</keyword>
<name>A0A5C6CKS1_9BACT</name>
<sequence length="153" mass="16656">MFAVSSQREFASAPRRTKTRTCNRVGAVSVEFSLVAIPMFLILFAAIELGRGMMTVQALEEAARSGCRIAVLKGSTTADIDSEIHQLLSAMGSFHFTTQTIPAALDTVPQWDPVTVRVSADFADMTWLPVPRFLAGMSYTASCVLPREAEIVK</sequence>
<feature type="transmembrane region" description="Helical" evidence="1">
    <location>
        <begin position="25"/>
        <end position="47"/>
    </location>
</feature>
<keyword evidence="1" id="KW-1133">Transmembrane helix</keyword>
<keyword evidence="1" id="KW-0472">Membrane</keyword>
<comment type="caution">
    <text evidence="3">The sequence shown here is derived from an EMBL/GenBank/DDBJ whole genome shotgun (WGS) entry which is preliminary data.</text>
</comment>
<evidence type="ECO:0000313" key="4">
    <source>
        <dbReference type="Proteomes" id="UP000316304"/>
    </source>
</evidence>